<proteinExistence type="predicted"/>
<feature type="non-terminal residue" evidence="2">
    <location>
        <position position="1"/>
    </location>
</feature>
<dbReference type="OrthoDB" id="3179837at2"/>
<evidence type="ECO:0000259" key="1">
    <source>
        <dbReference type="Pfam" id="PF13333"/>
    </source>
</evidence>
<dbReference type="Pfam" id="PF13333">
    <property type="entry name" value="rve_2"/>
    <property type="match status" value="1"/>
</dbReference>
<evidence type="ECO:0000313" key="2">
    <source>
        <dbReference type="EMBL" id="RNL38072.1"/>
    </source>
</evidence>
<sequence>SDYIHWYNNFRLHSKLGYMSPVEFRKAGLFLEKLSK</sequence>
<evidence type="ECO:0000313" key="3">
    <source>
        <dbReference type="Proteomes" id="UP000269591"/>
    </source>
</evidence>
<protein>
    <submittedName>
        <fullName evidence="2">IS3 family transposase</fullName>
    </submittedName>
</protein>
<accession>A0A3N0AT56</accession>
<name>A0A3N0AT56_9ACTN</name>
<gene>
    <name evidence="2" type="ORF">DMP06_09790</name>
</gene>
<comment type="caution">
    <text evidence="2">The sequence shown here is derived from an EMBL/GenBank/DDBJ whole genome shotgun (WGS) entry which is preliminary data.</text>
</comment>
<dbReference type="Proteomes" id="UP000269591">
    <property type="component" value="Unassembled WGS sequence"/>
</dbReference>
<reference evidence="3" key="1">
    <citation type="submission" date="2018-05" db="EMBL/GenBank/DDBJ databases">
        <title>Genome Sequencing of selected type strains of the family Eggerthellaceae.</title>
        <authorList>
            <person name="Danylec N."/>
            <person name="Stoll D.A."/>
            <person name="Doetsch A."/>
            <person name="Huch M."/>
        </authorList>
    </citation>
    <scope>NUCLEOTIDE SEQUENCE [LARGE SCALE GENOMIC DNA]</scope>
    <source>
        <strain evidence="3">DSM 24851</strain>
    </source>
</reference>
<keyword evidence="3" id="KW-1185">Reference proteome</keyword>
<dbReference type="GO" id="GO:0015074">
    <property type="term" value="P:DNA integration"/>
    <property type="evidence" value="ECO:0007669"/>
    <property type="project" value="InterPro"/>
</dbReference>
<dbReference type="AlphaFoldDB" id="A0A3N0AT56"/>
<dbReference type="InterPro" id="IPR001584">
    <property type="entry name" value="Integrase_cat-core"/>
</dbReference>
<feature type="domain" description="Integrase catalytic" evidence="1">
    <location>
        <begin position="2"/>
        <end position="27"/>
    </location>
</feature>
<dbReference type="EMBL" id="QIBX01000020">
    <property type="protein sequence ID" value="RNL38072.1"/>
    <property type="molecule type" value="Genomic_DNA"/>
</dbReference>
<organism evidence="2 3">
    <name type="scientific">Slackia equolifaciens</name>
    <dbReference type="NCBI Taxonomy" id="498718"/>
    <lineage>
        <taxon>Bacteria</taxon>
        <taxon>Bacillati</taxon>
        <taxon>Actinomycetota</taxon>
        <taxon>Coriobacteriia</taxon>
        <taxon>Eggerthellales</taxon>
        <taxon>Eggerthellaceae</taxon>
        <taxon>Slackia</taxon>
    </lineage>
</organism>